<dbReference type="STRING" id="3750.A0A498JC21"/>
<dbReference type="SUPFAM" id="SSF50978">
    <property type="entry name" value="WD40 repeat-like"/>
    <property type="match status" value="1"/>
</dbReference>
<dbReference type="Gene3D" id="2.130.10.10">
    <property type="entry name" value="YVTN repeat-like/Quinoprotein amine dehydrogenase"/>
    <property type="match status" value="1"/>
</dbReference>
<proteinExistence type="predicted"/>
<organism evidence="2 3">
    <name type="scientific">Malus domestica</name>
    <name type="common">Apple</name>
    <name type="synonym">Pyrus malus</name>
    <dbReference type="NCBI Taxonomy" id="3750"/>
    <lineage>
        <taxon>Eukaryota</taxon>
        <taxon>Viridiplantae</taxon>
        <taxon>Streptophyta</taxon>
        <taxon>Embryophyta</taxon>
        <taxon>Tracheophyta</taxon>
        <taxon>Spermatophyta</taxon>
        <taxon>Magnoliopsida</taxon>
        <taxon>eudicotyledons</taxon>
        <taxon>Gunneridae</taxon>
        <taxon>Pentapetalae</taxon>
        <taxon>rosids</taxon>
        <taxon>fabids</taxon>
        <taxon>Rosales</taxon>
        <taxon>Rosaceae</taxon>
        <taxon>Amygdaloideae</taxon>
        <taxon>Maleae</taxon>
        <taxon>Malus</taxon>
    </lineage>
</organism>
<name>A0A498JC21_MALDO</name>
<accession>A0A498JC21</accession>
<reference evidence="2 3" key="1">
    <citation type="submission" date="2018-10" db="EMBL/GenBank/DDBJ databases">
        <title>A high-quality apple genome assembly.</title>
        <authorList>
            <person name="Hu J."/>
        </authorList>
    </citation>
    <scope>NUCLEOTIDE SEQUENCE [LARGE SCALE GENOMIC DNA]</scope>
    <source>
        <strain evidence="3">cv. HFTH1</strain>
        <tissue evidence="2">Young leaf</tissue>
    </source>
</reference>
<sequence length="121" mass="13550">MACISSIVSQITGSCIKITFCVVFLVLTCTGDLKQVSLFSYRQPFEFSSVNTCLIFKFVFFVFQSIIAQDCCTKVVTCLAYGISGNDLISRLEDGVVRVWDARTHNILRVFKHAKGYLNSI</sequence>
<dbReference type="InterPro" id="IPR015943">
    <property type="entry name" value="WD40/YVTN_repeat-like_dom_sf"/>
</dbReference>
<feature type="repeat" description="WD" evidence="1">
    <location>
        <begin position="76"/>
        <end position="110"/>
    </location>
</feature>
<dbReference type="EMBL" id="RDQH01000334">
    <property type="protein sequence ID" value="RXH91654.1"/>
    <property type="molecule type" value="Genomic_DNA"/>
</dbReference>
<comment type="caution">
    <text evidence="2">The sequence shown here is derived from an EMBL/GenBank/DDBJ whole genome shotgun (WGS) entry which is preliminary data.</text>
</comment>
<evidence type="ECO:0000313" key="2">
    <source>
        <dbReference type="EMBL" id="RXH91654.1"/>
    </source>
</evidence>
<keyword evidence="1" id="KW-0853">WD repeat</keyword>
<evidence type="ECO:0000256" key="1">
    <source>
        <dbReference type="PROSITE-ProRule" id="PRU00221"/>
    </source>
</evidence>
<evidence type="ECO:0000313" key="3">
    <source>
        <dbReference type="Proteomes" id="UP000290289"/>
    </source>
</evidence>
<dbReference type="InterPro" id="IPR001680">
    <property type="entry name" value="WD40_rpt"/>
</dbReference>
<protein>
    <submittedName>
        <fullName evidence="2">Uncharacterized protein</fullName>
    </submittedName>
</protein>
<keyword evidence="3" id="KW-1185">Reference proteome</keyword>
<dbReference type="AlphaFoldDB" id="A0A498JC21"/>
<dbReference type="Proteomes" id="UP000290289">
    <property type="component" value="Chromosome 8"/>
</dbReference>
<dbReference type="PROSITE" id="PS50082">
    <property type="entry name" value="WD_REPEATS_2"/>
    <property type="match status" value="1"/>
</dbReference>
<gene>
    <name evidence="2" type="ORF">DVH24_020677</name>
</gene>
<dbReference type="InterPro" id="IPR036322">
    <property type="entry name" value="WD40_repeat_dom_sf"/>
</dbReference>